<evidence type="ECO:0000259" key="2">
    <source>
        <dbReference type="Pfam" id="PF07853"/>
    </source>
</evidence>
<feature type="transmembrane region" description="Helical" evidence="1">
    <location>
        <begin position="21"/>
        <end position="41"/>
    </location>
</feature>
<sequence>MPREDAAQDYTLSWGSLKPDWPLWLVLGGMLAAAFILYPLLPERVPVHWNWRGEVDGYGTRLQGAFTAPLLALGIYLLMLVTPLIDPRRRNYARFSGAYRLLRWGFVLFMAGIYGVWMAAALGYPVDIGLAVKMGISLLFLTAGNVMGQVRHNYFVGIRTPWTLASEEVWRRTHRLAGRVWVLGSLICLLLAFFQGLWSEITFFAVTTLMVLVPVVFSFLCYRSLEAKGSGEQRG</sequence>
<name>A0A3D8P867_9THEO</name>
<dbReference type="EMBL" id="QSLN01000001">
    <property type="protein sequence ID" value="RDV84715.1"/>
    <property type="molecule type" value="Genomic_DNA"/>
</dbReference>
<reference evidence="3 4" key="1">
    <citation type="submission" date="2018-08" db="EMBL/GenBank/DDBJ databases">
        <title>Form III RuBisCO-mediated autotrophy in Thermodesulfobium bacteria.</title>
        <authorList>
            <person name="Toshchakov S.V."/>
            <person name="Kublanov I.V."/>
            <person name="Frolov E."/>
            <person name="Bonch-Osmolovskaya E.A."/>
            <person name="Tourova T.P."/>
            <person name="Chernych N.A."/>
            <person name="Lebedinsky A.V."/>
        </authorList>
    </citation>
    <scope>NUCLEOTIDE SEQUENCE [LARGE SCALE GENOMIC DNA]</scope>
    <source>
        <strain evidence="3 4">SR</strain>
    </source>
</reference>
<keyword evidence="1" id="KW-0812">Transmembrane</keyword>
<dbReference type="PIRSF" id="PIRSF038959">
    <property type="entry name" value="SdpI"/>
    <property type="match status" value="1"/>
</dbReference>
<comment type="caution">
    <text evidence="3">The sequence shown here is derived from an EMBL/GenBank/DDBJ whole genome shotgun (WGS) entry which is preliminary data.</text>
</comment>
<feature type="transmembrane region" description="Helical" evidence="1">
    <location>
        <begin position="128"/>
        <end position="147"/>
    </location>
</feature>
<dbReference type="InterPro" id="IPR025962">
    <property type="entry name" value="SdpI/YhfL"/>
</dbReference>
<protein>
    <submittedName>
        <fullName evidence="3">DUF1648 domain-containing protein</fullName>
    </submittedName>
</protein>
<feature type="transmembrane region" description="Helical" evidence="1">
    <location>
        <begin position="180"/>
        <end position="198"/>
    </location>
</feature>
<keyword evidence="4" id="KW-1185">Reference proteome</keyword>
<dbReference type="RefSeq" id="WP_115791709.1">
    <property type="nucleotide sequence ID" value="NZ_QSLN01000001.1"/>
</dbReference>
<dbReference type="Proteomes" id="UP000256329">
    <property type="component" value="Unassembled WGS sequence"/>
</dbReference>
<dbReference type="GO" id="GO:0009636">
    <property type="term" value="P:response to toxic substance"/>
    <property type="evidence" value="ECO:0007669"/>
    <property type="project" value="TreeGrafter"/>
</dbReference>
<dbReference type="Pfam" id="PF07853">
    <property type="entry name" value="DUF1648"/>
    <property type="match status" value="1"/>
</dbReference>
<keyword evidence="1" id="KW-1133">Transmembrane helix</keyword>
<dbReference type="InterPro" id="IPR026272">
    <property type="entry name" value="SdpI"/>
</dbReference>
<organism evidence="3 4">
    <name type="scientific">Ammonifex thiophilus</name>
    <dbReference type="NCBI Taxonomy" id="444093"/>
    <lineage>
        <taxon>Bacteria</taxon>
        <taxon>Bacillati</taxon>
        <taxon>Bacillota</taxon>
        <taxon>Clostridia</taxon>
        <taxon>Thermoanaerobacterales</taxon>
        <taxon>Thermoanaerobacteraceae</taxon>
        <taxon>Ammonifex</taxon>
    </lineage>
</organism>
<dbReference type="PANTHER" id="PTHR37810">
    <property type="entry name" value="IMMUNITY PROTEIN SDPI"/>
    <property type="match status" value="1"/>
</dbReference>
<feature type="domain" description="DUF1648" evidence="2">
    <location>
        <begin position="26"/>
        <end position="72"/>
    </location>
</feature>
<proteinExistence type="predicted"/>
<feature type="transmembrane region" description="Helical" evidence="1">
    <location>
        <begin position="101"/>
        <end position="122"/>
    </location>
</feature>
<feature type="transmembrane region" description="Helical" evidence="1">
    <location>
        <begin position="61"/>
        <end position="81"/>
    </location>
</feature>
<dbReference type="OrthoDB" id="9808690at2"/>
<dbReference type="InterPro" id="IPR012867">
    <property type="entry name" value="DUF1648"/>
</dbReference>
<feature type="transmembrane region" description="Helical" evidence="1">
    <location>
        <begin position="204"/>
        <end position="225"/>
    </location>
</feature>
<evidence type="ECO:0000313" key="3">
    <source>
        <dbReference type="EMBL" id="RDV84715.1"/>
    </source>
</evidence>
<gene>
    <name evidence="3" type="ORF">DXX99_01300</name>
</gene>
<evidence type="ECO:0000313" key="4">
    <source>
        <dbReference type="Proteomes" id="UP000256329"/>
    </source>
</evidence>
<dbReference type="AlphaFoldDB" id="A0A3D8P867"/>
<dbReference type="PANTHER" id="PTHR37810:SF5">
    <property type="entry name" value="IMMUNITY PROTEIN SDPI"/>
    <property type="match status" value="1"/>
</dbReference>
<evidence type="ECO:0000256" key="1">
    <source>
        <dbReference type="SAM" id="Phobius"/>
    </source>
</evidence>
<dbReference type="Pfam" id="PF13630">
    <property type="entry name" value="SdpI"/>
    <property type="match status" value="1"/>
</dbReference>
<accession>A0A3D8P867</accession>
<keyword evidence="1" id="KW-0472">Membrane</keyword>